<protein>
    <recommendedName>
        <fullName evidence="1 2">Protein ApaG</fullName>
    </recommendedName>
</protein>
<dbReference type="Pfam" id="PF04379">
    <property type="entry name" value="DUF525"/>
    <property type="match status" value="1"/>
</dbReference>
<dbReference type="PROSITE" id="PS51087">
    <property type="entry name" value="APAG"/>
    <property type="match status" value="1"/>
</dbReference>
<dbReference type="PANTHER" id="PTHR14289">
    <property type="entry name" value="F-BOX ONLY PROTEIN 3"/>
    <property type="match status" value="1"/>
</dbReference>
<dbReference type="GO" id="GO:0070987">
    <property type="term" value="P:error-free translesion synthesis"/>
    <property type="evidence" value="ECO:0007669"/>
    <property type="project" value="TreeGrafter"/>
</dbReference>
<dbReference type="NCBIfam" id="NF003967">
    <property type="entry name" value="PRK05461.1"/>
    <property type="match status" value="1"/>
</dbReference>
<dbReference type="InterPro" id="IPR023065">
    <property type="entry name" value="Uncharacterised_ApaG"/>
</dbReference>
<reference evidence="5 6" key="1">
    <citation type="submission" date="2019-09" db="EMBL/GenBank/DDBJ databases">
        <authorList>
            <person name="Depoorter E."/>
        </authorList>
    </citation>
    <scope>NUCLEOTIDE SEQUENCE [LARGE SCALE GENOMIC DNA]</scope>
    <source>
        <strain evidence="5">LMG 30113</strain>
    </source>
</reference>
<evidence type="ECO:0000256" key="1">
    <source>
        <dbReference type="ARBA" id="ARBA00017693"/>
    </source>
</evidence>
<sequence length="177" mass="19366">MRRKTDILPSGDPARGGGPCGGGPIAHRMPNQCGAPAARPLESARVLTYGGNIMSQYQFTVSVKTSYLPEQSDPDHRQYAFAYTLTIRNTGQVAAQLIARHWIITDSESHVQEVKGLGVVGHQPLLQPGEQFEYTSWAVIATPVGTMRGAYFCVAEDGERFDAPVDEFALHMPRTLH</sequence>
<dbReference type="SUPFAM" id="SSF110069">
    <property type="entry name" value="ApaG-like"/>
    <property type="match status" value="1"/>
</dbReference>
<dbReference type="Gene3D" id="2.60.40.1470">
    <property type="entry name" value="ApaG domain"/>
    <property type="match status" value="1"/>
</dbReference>
<dbReference type="Proteomes" id="UP000494330">
    <property type="component" value="Unassembled WGS sequence"/>
</dbReference>
<accession>A0A6P2S969</accession>
<dbReference type="PANTHER" id="PTHR14289:SF16">
    <property type="entry name" value="POLYMERASE DELTA-INTERACTING PROTEIN 2"/>
    <property type="match status" value="1"/>
</dbReference>
<evidence type="ECO:0000313" key="6">
    <source>
        <dbReference type="Proteomes" id="UP000494330"/>
    </source>
</evidence>
<keyword evidence="6" id="KW-1185">Reference proteome</keyword>
<dbReference type="InterPro" id="IPR007474">
    <property type="entry name" value="ApaG_domain"/>
</dbReference>
<dbReference type="AlphaFoldDB" id="A0A6P2S969"/>
<dbReference type="InterPro" id="IPR036767">
    <property type="entry name" value="ApaG_sf"/>
</dbReference>
<name>A0A6P2S969_9BURK</name>
<evidence type="ECO:0000256" key="2">
    <source>
        <dbReference type="HAMAP-Rule" id="MF_00791"/>
    </source>
</evidence>
<dbReference type="HAMAP" id="MF_00791">
    <property type="entry name" value="ApaG"/>
    <property type="match status" value="1"/>
</dbReference>
<feature type="region of interest" description="Disordered" evidence="3">
    <location>
        <begin position="1"/>
        <end position="27"/>
    </location>
</feature>
<dbReference type="EMBL" id="CABVQD010000050">
    <property type="protein sequence ID" value="VWC45530.1"/>
    <property type="molecule type" value="Genomic_DNA"/>
</dbReference>
<evidence type="ECO:0000259" key="4">
    <source>
        <dbReference type="PROSITE" id="PS51087"/>
    </source>
</evidence>
<feature type="compositionally biased region" description="Gly residues" evidence="3">
    <location>
        <begin position="14"/>
        <end position="24"/>
    </location>
</feature>
<evidence type="ECO:0000313" key="5">
    <source>
        <dbReference type="EMBL" id="VWC45530.1"/>
    </source>
</evidence>
<feature type="domain" description="ApaG" evidence="4">
    <location>
        <begin position="53"/>
        <end position="177"/>
    </location>
</feature>
<organism evidence="5 6">
    <name type="scientific">Burkholderia paludis</name>
    <dbReference type="NCBI Taxonomy" id="1506587"/>
    <lineage>
        <taxon>Bacteria</taxon>
        <taxon>Pseudomonadati</taxon>
        <taxon>Pseudomonadota</taxon>
        <taxon>Betaproteobacteria</taxon>
        <taxon>Burkholderiales</taxon>
        <taxon>Burkholderiaceae</taxon>
        <taxon>Burkholderia</taxon>
        <taxon>Burkholderia cepacia complex</taxon>
    </lineage>
</organism>
<evidence type="ECO:0000256" key="3">
    <source>
        <dbReference type="SAM" id="MobiDB-lite"/>
    </source>
</evidence>
<gene>
    <name evidence="2" type="primary">apaG</name>
    <name evidence="5" type="ORF">BPA30113_07268</name>
</gene>
<proteinExistence type="inferred from homology"/>